<evidence type="ECO:0000313" key="4">
    <source>
        <dbReference type="Proteomes" id="UP000828390"/>
    </source>
</evidence>
<dbReference type="Pfam" id="PF00561">
    <property type="entry name" value="Abhydrolase_1"/>
    <property type="match status" value="1"/>
</dbReference>
<organism evidence="3 4">
    <name type="scientific">Dreissena polymorpha</name>
    <name type="common">Zebra mussel</name>
    <name type="synonym">Mytilus polymorpha</name>
    <dbReference type="NCBI Taxonomy" id="45954"/>
    <lineage>
        <taxon>Eukaryota</taxon>
        <taxon>Metazoa</taxon>
        <taxon>Spiralia</taxon>
        <taxon>Lophotrochozoa</taxon>
        <taxon>Mollusca</taxon>
        <taxon>Bivalvia</taxon>
        <taxon>Autobranchia</taxon>
        <taxon>Heteroconchia</taxon>
        <taxon>Euheterodonta</taxon>
        <taxon>Imparidentia</taxon>
        <taxon>Neoheterodontei</taxon>
        <taxon>Myida</taxon>
        <taxon>Dreissenoidea</taxon>
        <taxon>Dreissenidae</taxon>
        <taxon>Dreissena</taxon>
    </lineage>
</organism>
<evidence type="ECO:0000259" key="2">
    <source>
        <dbReference type="Pfam" id="PF00561"/>
    </source>
</evidence>
<dbReference type="SUPFAM" id="SSF53474">
    <property type="entry name" value="alpha/beta-Hydrolases"/>
    <property type="match status" value="1"/>
</dbReference>
<accession>A0A9D4J3X9</accession>
<dbReference type="PANTHER" id="PTHR32268:SF16">
    <property type="entry name" value="SERINE O-SUCCINYLTRANSFERASE"/>
    <property type="match status" value="1"/>
</dbReference>
<dbReference type="EMBL" id="JAIWYP010000007">
    <property type="protein sequence ID" value="KAH3794959.1"/>
    <property type="molecule type" value="Genomic_DNA"/>
</dbReference>
<dbReference type="PANTHER" id="PTHR32268">
    <property type="entry name" value="HOMOSERINE O-ACETYLTRANSFERASE"/>
    <property type="match status" value="1"/>
</dbReference>
<dbReference type="GO" id="GO:0005739">
    <property type="term" value="C:mitochondrion"/>
    <property type="evidence" value="ECO:0007669"/>
    <property type="project" value="TreeGrafter"/>
</dbReference>
<reference evidence="3" key="2">
    <citation type="submission" date="2020-11" db="EMBL/GenBank/DDBJ databases">
        <authorList>
            <person name="McCartney M.A."/>
            <person name="Auch B."/>
            <person name="Kono T."/>
            <person name="Mallez S."/>
            <person name="Becker A."/>
            <person name="Gohl D.M."/>
            <person name="Silverstein K.A.T."/>
            <person name="Koren S."/>
            <person name="Bechman K.B."/>
            <person name="Herman A."/>
            <person name="Abrahante J.E."/>
            <person name="Garbe J."/>
        </authorList>
    </citation>
    <scope>NUCLEOTIDE SEQUENCE</scope>
    <source>
        <strain evidence="3">Duluth1</strain>
        <tissue evidence="3">Whole animal</tissue>
    </source>
</reference>
<keyword evidence="4" id="KW-1185">Reference proteome</keyword>
<dbReference type="GO" id="GO:0004414">
    <property type="term" value="F:homoserine O-acetyltransferase activity"/>
    <property type="evidence" value="ECO:0007669"/>
    <property type="project" value="TreeGrafter"/>
</dbReference>
<gene>
    <name evidence="3" type="ORF">DPMN_148501</name>
</gene>
<dbReference type="GO" id="GO:0006535">
    <property type="term" value="P:cysteine biosynthetic process from serine"/>
    <property type="evidence" value="ECO:0007669"/>
    <property type="project" value="TreeGrafter"/>
</dbReference>
<comment type="caution">
    <text evidence="3">The sequence shown here is derived from an EMBL/GenBank/DDBJ whole genome shotgun (WGS) entry which is preliminary data.</text>
</comment>
<evidence type="ECO:0000256" key="1">
    <source>
        <dbReference type="ARBA" id="ARBA00006886"/>
    </source>
</evidence>
<evidence type="ECO:0000313" key="3">
    <source>
        <dbReference type="EMBL" id="KAH3794959.1"/>
    </source>
</evidence>
<comment type="similarity">
    <text evidence="1">Belongs to the AB hydrolase superfamily. MetX family.</text>
</comment>
<dbReference type="AlphaFoldDB" id="A0A9D4J3X9"/>
<name>A0A9D4J3X9_DREPO</name>
<dbReference type="Proteomes" id="UP000828390">
    <property type="component" value="Unassembled WGS sequence"/>
</dbReference>
<dbReference type="GO" id="GO:0009086">
    <property type="term" value="P:methionine biosynthetic process"/>
    <property type="evidence" value="ECO:0007669"/>
    <property type="project" value="TreeGrafter"/>
</dbReference>
<dbReference type="InterPro" id="IPR000073">
    <property type="entry name" value="AB_hydrolase_1"/>
</dbReference>
<feature type="domain" description="AB hydrolase-1" evidence="2">
    <location>
        <begin position="136"/>
        <end position="259"/>
    </location>
</feature>
<dbReference type="InterPro" id="IPR029058">
    <property type="entry name" value="AB_hydrolase_fold"/>
</dbReference>
<reference evidence="3" key="1">
    <citation type="journal article" date="2019" name="bioRxiv">
        <title>The Genome of the Zebra Mussel, Dreissena polymorpha: A Resource for Invasive Species Research.</title>
        <authorList>
            <person name="McCartney M.A."/>
            <person name="Auch B."/>
            <person name="Kono T."/>
            <person name="Mallez S."/>
            <person name="Zhang Y."/>
            <person name="Obille A."/>
            <person name="Becker A."/>
            <person name="Abrahante J.E."/>
            <person name="Garbe J."/>
            <person name="Badalamenti J.P."/>
            <person name="Herman A."/>
            <person name="Mangelson H."/>
            <person name="Liachko I."/>
            <person name="Sullivan S."/>
            <person name="Sone E.D."/>
            <person name="Koren S."/>
            <person name="Silverstein K.A.T."/>
            <person name="Beckman K.B."/>
            <person name="Gohl D.M."/>
        </authorList>
    </citation>
    <scope>NUCLEOTIDE SEQUENCE</scope>
    <source>
        <strain evidence="3">Duluth1</strain>
        <tissue evidence="3">Whole animal</tissue>
    </source>
</reference>
<protein>
    <recommendedName>
        <fullName evidence="2">AB hydrolase-1 domain-containing protein</fullName>
    </recommendedName>
</protein>
<dbReference type="GO" id="GO:0009092">
    <property type="term" value="P:homoserine metabolic process"/>
    <property type="evidence" value="ECO:0007669"/>
    <property type="project" value="TreeGrafter"/>
</dbReference>
<dbReference type="GO" id="GO:0009001">
    <property type="term" value="F:serine O-acetyltransferase activity"/>
    <property type="evidence" value="ECO:0007669"/>
    <property type="project" value="TreeGrafter"/>
</dbReference>
<dbReference type="Gene3D" id="3.40.50.1820">
    <property type="entry name" value="alpha/beta hydrolase"/>
    <property type="match status" value="1"/>
</dbReference>
<proteinExistence type="inferred from homology"/>
<dbReference type="InterPro" id="IPR008220">
    <property type="entry name" value="HAT_MetX-like"/>
</dbReference>
<sequence length="292" mass="31870">MKKVIEVLLKRSSSILNQQKTVHSTQKCLQKIHTSSGADLQLGKTDDDVIYPDLPQVGVPNLQAEELLSFRGLETSFPCLTRNKVTGPEPQYDKIISGYKTFNSGQPFNFKYSKGVIPELVIAYETWGELNKDKTNAVVIHAGLSASSHAKSHEDNTSPGWWEKFVGPGCAIDTDKFFVICTNTLGGCYGSSGPSSFNPLTKKKYATTFPVVSVTDMVAAQFQVLDHLGIHRLHASVGSSLGGMCSLTAAAMYPDRVGRQVGCLKSFRASFQIMPLGLKLALPHRVTCVKKQ</sequence>